<accession>A0A1Y6K0B4</accession>
<dbReference type="SUPFAM" id="SSF53850">
    <property type="entry name" value="Periplasmic binding protein-like II"/>
    <property type="match status" value="1"/>
</dbReference>
<dbReference type="CDD" id="cd08504">
    <property type="entry name" value="PBP2_OppA"/>
    <property type="match status" value="1"/>
</dbReference>
<evidence type="ECO:0000313" key="8">
    <source>
        <dbReference type="EMBL" id="SMS14831.1"/>
    </source>
</evidence>
<comment type="similarity">
    <text evidence="2">Belongs to the bacterial solute-binding protein 5 family.</text>
</comment>
<dbReference type="FunFam" id="3.10.105.10:FF:000001">
    <property type="entry name" value="Oligopeptide ABC transporter, oligopeptide-binding protein"/>
    <property type="match status" value="1"/>
</dbReference>
<reference evidence="9" key="1">
    <citation type="submission" date="2017-05" db="EMBL/GenBank/DDBJ databases">
        <authorList>
            <person name="Papadimitriou K."/>
        </authorList>
    </citation>
    <scope>NUCLEOTIDE SEQUENCE [LARGE SCALE GENOMIC DNA]</scope>
    <source>
        <strain evidence="9">ACA-DC 3411</strain>
    </source>
</reference>
<dbReference type="GO" id="GO:0015833">
    <property type="term" value="P:peptide transport"/>
    <property type="evidence" value="ECO:0007669"/>
    <property type="project" value="UniProtKB-KW"/>
</dbReference>
<evidence type="ECO:0000256" key="3">
    <source>
        <dbReference type="ARBA" id="ARBA00022448"/>
    </source>
</evidence>
<evidence type="ECO:0000256" key="5">
    <source>
        <dbReference type="ARBA" id="ARBA00022856"/>
    </source>
</evidence>
<dbReference type="Gene3D" id="3.10.105.10">
    <property type="entry name" value="Dipeptide-binding Protein, Domain 3"/>
    <property type="match status" value="1"/>
</dbReference>
<sequence>MKLSAMAKLGTVATLATMLLAACGNGASPAKSSTAQAKNQTLTWMESSSLTSMDNSLATDIISAETLNNTGAGLLKFGAGNKTYPSVATRYTKSKDGKTYTFYLRKSKWSNGQPVTAKDFVYGWQRTVNPKTGSQYSYLYADIKNDTAISKGKEPASDLGVKAEGNYKLVVNLVHPISYFPTLVAQVSFFPQNKSVVQKYGKAYAANAQNNVYNGPFKLTYWTGTSDNWTLTKNPSYWDAKGVKLHQLKFSAVKDPQTALSQYQSGKLDAIYLTGQQPRNLKSNPGYRSLTSARAAYVEMNEKHDSLMRNTKARQALSLVINRTQFTKKVLADGSIPATGIVTKGLATYKGKDFATEATDPSATAYDQAKAKKLWAEALKETGRKSYNMTLMSDDTPVGKSTTEYLQSEWSKLPGLKVTNQNIPYKTRLARSAAGQFDVVVSLWGADFPDPITDLQLFTSGNTYNNGKWSNKAYDSLINKVTTTDANNPDKRWNEMVSAQKILLQNEGIIPLYQGGKPQLLKSKVKDVVYYPIGANWDFSHAYISK</sequence>
<organism evidence="8 9">
    <name type="scientific">Levilactobacillus zymae</name>
    <dbReference type="NCBI Taxonomy" id="267363"/>
    <lineage>
        <taxon>Bacteria</taxon>
        <taxon>Bacillati</taxon>
        <taxon>Bacillota</taxon>
        <taxon>Bacilli</taxon>
        <taxon>Lactobacillales</taxon>
        <taxon>Lactobacillaceae</taxon>
        <taxon>Levilactobacillus</taxon>
    </lineage>
</organism>
<evidence type="ECO:0000313" key="9">
    <source>
        <dbReference type="Proteomes" id="UP000195412"/>
    </source>
</evidence>
<evidence type="ECO:0000256" key="2">
    <source>
        <dbReference type="ARBA" id="ARBA00005695"/>
    </source>
</evidence>
<dbReference type="InterPro" id="IPR000914">
    <property type="entry name" value="SBP_5_dom"/>
</dbReference>
<feature type="signal peptide" evidence="6">
    <location>
        <begin position="1"/>
        <end position="21"/>
    </location>
</feature>
<keyword evidence="3" id="KW-0813">Transport</keyword>
<evidence type="ECO:0000256" key="6">
    <source>
        <dbReference type="SAM" id="SignalP"/>
    </source>
</evidence>
<dbReference type="KEGG" id="lzy:LZ3411_1781"/>
<dbReference type="PROSITE" id="PS51257">
    <property type="entry name" value="PROKAR_LIPOPROTEIN"/>
    <property type="match status" value="1"/>
</dbReference>
<keyword evidence="5" id="KW-0653">Protein transport</keyword>
<dbReference type="Gene3D" id="3.90.76.10">
    <property type="entry name" value="Dipeptide-binding Protein, Domain 1"/>
    <property type="match status" value="1"/>
</dbReference>
<dbReference type="PANTHER" id="PTHR30290">
    <property type="entry name" value="PERIPLASMIC BINDING COMPONENT OF ABC TRANSPORTER"/>
    <property type="match status" value="1"/>
</dbReference>
<dbReference type="GO" id="GO:1904680">
    <property type="term" value="F:peptide transmembrane transporter activity"/>
    <property type="evidence" value="ECO:0007669"/>
    <property type="project" value="TreeGrafter"/>
</dbReference>
<evidence type="ECO:0000259" key="7">
    <source>
        <dbReference type="Pfam" id="PF00496"/>
    </source>
</evidence>
<dbReference type="FunFam" id="3.90.76.10:FF:000001">
    <property type="entry name" value="Oligopeptide ABC transporter substrate-binding protein"/>
    <property type="match status" value="1"/>
</dbReference>
<dbReference type="PIRSF" id="PIRSF002741">
    <property type="entry name" value="MppA"/>
    <property type="match status" value="1"/>
</dbReference>
<dbReference type="Gene3D" id="3.40.190.10">
    <property type="entry name" value="Periplasmic binding protein-like II"/>
    <property type="match status" value="1"/>
</dbReference>
<dbReference type="EMBL" id="LT854705">
    <property type="protein sequence ID" value="SMS14831.1"/>
    <property type="molecule type" value="Genomic_DNA"/>
</dbReference>
<keyword evidence="5" id="KW-0571">Peptide transport</keyword>
<keyword evidence="4 6" id="KW-0732">Signal</keyword>
<dbReference type="GO" id="GO:0043190">
    <property type="term" value="C:ATP-binding cassette (ABC) transporter complex"/>
    <property type="evidence" value="ECO:0007669"/>
    <property type="project" value="InterPro"/>
</dbReference>
<dbReference type="AlphaFoldDB" id="A0A1Y6K0B4"/>
<protein>
    <submittedName>
        <fullName evidence="8">Oligopeptide ABC transporter, periplasmic oligopeptide-binding protein OppA (TC 3.A.1.5.1)</fullName>
    </submittedName>
</protein>
<proteinExistence type="inferred from homology"/>
<feature type="domain" description="Solute-binding protein family 5" evidence="7">
    <location>
        <begin position="83"/>
        <end position="465"/>
    </location>
</feature>
<dbReference type="Pfam" id="PF00496">
    <property type="entry name" value="SBP_bac_5"/>
    <property type="match status" value="1"/>
</dbReference>
<evidence type="ECO:0000256" key="1">
    <source>
        <dbReference type="ARBA" id="ARBA00004196"/>
    </source>
</evidence>
<dbReference type="InterPro" id="IPR030678">
    <property type="entry name" value="Peptide/Ni-bd"/>
</dbReference>
<dbReference type="PANTHER" id="PTHR30290:SF10">
    <property type="entry name" value="PERIPLASMIC OLIGOPEPTIDE-BINDING PROTEIN-RELATED"/>
    <property type="match status" value="1"/>
</dbReference>
<gene>
    <name evidence="8" type="ORF">LZ3411_1781</name>
</gene>
<feature type="chain" id="PRO_5038661256" evidence="6">
    <location>
        <begin position="22"/>
        <end position="546"/>
    </location>
</feature>
<name>A0A1Y6K0B4_9LACO</name>
<comment type="subcellular location">
    <subcellularLocation>
        <location evidence="1">Cell envelope</location>
    </subcellularLocation>
</comment>
<evidence type="ECO:0000256" key="4">
    <source>
        <dbReference type="ARBA" id="ARBA00022729"/>
    </source>
</evidence>
<dbReference type="Proteomes" id="UP000195412">
    <property type="component" value="Chromosome I"/>
</dbReference>
<dbReference type="InterPro" id="IPR039424">
    <property type="entry name" value="SBP_5"/>
</dbReference>
<dbReference type="GO" id="GO:0030288">
    <property type="term" value="C:outer membrane-bounded periplasmic space"/>
    <property type="evidence" value="ECO:0007669"/>
    <property type="project" value="UniProtKB-ARBA"/>
</dbReference>
<dbReference type="RefSeq" id="WP_087742312.1">
    <property type="nucleotide sequence ID" value="NZ_LT854705.1"/>
</dbReference>